<evidence type="ECO:0000256" key="5">
    <source>
        <dbReference type="RuleBase" id="RU003682"/>
    </source>
</evidence>
<keyword evidence="3 5" id="KW-0560">Oxidoreductase</keyword>
<dbReference type="PROSITE" id="PS51471">
    <property type="entry name" value="FE2OG_OXY"/>
    <property type="match status" value="1"/>
</dbReference>
<dbReference type="GO" id="GO:0046872">
    <property type="term" value="F:metal ion binding"/>
    <property type="evidence" value="ECO:0007669"/>
    <property type="project" value="UniProtKB-KW"/>
</dbReference>
<evidence type="ECO:0000256" key="1">
    <source>
        <dbReference type="ARBA" id="ARBA00008056"/>
    </source>
</evidence>
<keyword evidence="8" id="KW-1185">Reference proteome</keyword>
<dbReference type="GO" id="GO:0044283">
    <property type="term" value="P:small molecule biosynthetic process"/>
    <property type="evidence" value="ECO:0007669"/>
    <property type="project" value="UniProtKB-ARBA"/>
</dbReference>
<dbReference type="PRINTS" id="PR00682">
    <property type="entry name" value="IPNSYNTHASE"/>
</dbReference>
<protein>
    <recommendedName>
        <fullName evidence="6">Fe2OG dioxygenase domain-containing protein</fullName>
    </recommendedName>
</protein>
<keyword evidence="2 5" id="KW-0479">Metal-binding</keyword>
<dbReference type="InterPro" id="IPR044861">
    <property type="entry name" value="IPNS-like_FE2OG_OXY"/>
</dbReference>
<reference evidence="7 8" key="1">
    <citation type="journal article" date="2018" name="IMA Fungus">
        <title>IMA Genome-F 9: Draft genome sequence of Annulohypoxylon stygium, Aspergillus mulundensis, Berkeleyomyces basicola (syn. Thielaviopsis basicola), Ceratocystis smalleyi, two Cercospora beticola strains, Coleophoma cylindrospora, Fusarium fracticaudum, Phialophora cf. hyalina, and Morchella septimelata.</title>
        <authorList>
            <person name="Wingfield B.D."/>
            <person name="Bills G.F."/>
            <person name="Dong Y."/>
            <person name="Huang W."/>
            <person name="Nel W.J."/>
            <person name="Swalarsk-Parry B.S."/>
            <person name="Vaghefi N."/>
            <person name="Wilken P.M."/>
            <person name="An Z."/>
            <person name="de Beer Z.W."/>
            <person name="De Vos L."/>
            <person name="Chen L."/>
            <person name="Duong T.A."/>
            <person name="Gao Y."/>
            <person name="Hammerbacher A."/>
            <person name="Kikkert J.R."/>
            <person name="Li Y."/>
            <person name="Li H."/>
            <person name="Li K."/>
            <person name="Li Q."/>
            <person name="Liu X."/>
            <person name="Ma X."/>
            <person name="Naidoo K."/>
            <person name="Pethybridge S.J."/>
            <person name="Sun J."/>
            <person name="Steenkamp E.T."/>
            <person name="van der Nest M.A."/>
            <person name="van Wyk S."/>
            <person name="Wingfield M.J."/>
            <person name="Xiong C."/>
            <person name="Yue Q."/>
            <person name="Zhang X."/>
        </authorList>
    </citation>
    <scope>NUCLEOTIDE SEQUENCE [LARGE SCALE GENOMIC DNA]</scope>
    <source>
        <strain evidence="7 8">BP6252</strain>
    </source>
</reference>
<evidence type="ECO:0000256" key="3">
    <source>
        <dbReference type="ARBA" id="ARBA00023002"/>
    </source>
</evidence>
<dbReference type="STRING" id="1849047.A0A3D8RFT0"/>
<dbReference type="SUPFAM" id="SSF51197">
    <property type="entry name" value="Clavaminate synthase-like"/>
    <property type="match status" value="1"/>
</dbReference>
<evidence type="ECO:0000313" key="8">
    <source>
        <dbReference type="Proteomes" id="UP000256645"/>
    </source>
</evidence>
<proteinExistence type="inferred from homology"/>
<name>A0A3D8RFT0_9HELO</name>
<dbReference type="InterPro" id="IPR027443">
    <property type="entry name" value="IPNS-like_sf"/>
</dbReference>
<organism evidence="7 8">
    <name type="scientific">Coleophoma cylindrospora</name>
    <dbReference type="NCBI Taxonomy" id="1849047"/>
    <lineage>
        <taxon>Eukaryota</taxon>
        <taxon>Fungi</taxon>
        <taxon>Dikarya</taxon>
        <taxon>Ascomycota</taxon>
        <taxon>Pezizomycotina</taxon>
        <taxon>Leotiomycetes</taxon>
        <taxon>Helotiales</taxon>
        <taxon>Dermateaceae</taxon>
        <taxon>Coleophoma</taxon>
    </lineage>
</organism>
<evidence type="ECO:0000256" key="4">
    <source>
        <dbReference type="ARBA" id="ARBA00023004"/>
    </source>
</evidence>
<evidence type="ECO:0000259" key="6">
    <source>
        <dbReference type="PROSITE" id="PS51471"/>
    </source>
</evidence>
<evidence type="ECO:0000256" key="2">
    <source>
        <dbReference type="ARBA" id="ARBA00022723"/>
    </source>
</evidence>
<dbReference type="Proteomes" id="UP000256645">
    <property type="component" value="Unassembled WGS sequence"/>
</dbReference>
<dbReference type="InterPro" id="IPR005123">
    <property type="entry name" value="Oxoglu/Fe-dep_dioxygenase_dom"/>
</dbReference>
<feature type="domain" description="Fe2OG dioxygenase" evidence="6">
    <location>
        <begin position="216"/>
        <end position="317"/>
    </location>
</feature>
<dbReference type="EMBL" id="PDLM01000007">
    <property type="protein sequence ID" value="RDW72905.1"/>
    <property type="molecule type" value="Genomic_DNA"/>
</dbReference>
<dbReference type="Pfam" id="PF03171">
    <property type="entry name" value="2OG-FeII_Oxy"/>
    <property type="match status" value="1"/>
</dbReference>
<evidence type="ECO:0000313" key="7">
    <source>
        <dbReference type="EMBL" id="RDW72905.1"/>
    </source>
</evidence>
<dbReference type="InterPro" id="IPR026992">
    <property type="entry name" value="DIOX_N"/>
</dbReference>
<comment type="similarity">
    <text evidence="1 5">Belongs to the iron/ascorbate-dependent oxidoreductase family.</text>
</comment>
<dbReference type="PANTHER" id="PTHR10209">
    <property type="entry name" value="OXIDOREDUCTASE, 2OG-FE II OXYGENASE FAMILY PROTEIN"/>
    <property type="match status" value="1"/>
</dbReference>
<dbReference type="Pfam" id="PF14226">
    <property type="entry name" value="DIOX_N"/>
    <property type="match status" value="1"/>
</dbReference>
<dbReference type="Gene3D" id="2.60.120.330">
    <property type="entry name" value="B-lactam Antibiotic, Isopenicillin N Synthase, Chain"/>
    <property type="match status" value="1"/>
</dbReference>
<gene>
    <name evidence="7" type="ORF">BP6252_06812</name>
</gene>
<dbReference type="AlphaFoldDB" id="A0A3D8RFT0"/>
<keyword evidence="4 5" id="KW-0408">Iron</keyword>
<sequence>MSTTTLETTKAEEPKYEHFFKDGHWNNKRAILTGDNAVETFDEIPVVDIAGIFSESFEERLRVAQEIAVICKEVGFMYIKNHGVPQELVDEMFEVSRQYHALPLEDKMADYVFKSETLRGYDIHYTNTPNGVVQKKGSFLYSYDCDKDPEPPKLTPEQRALCVGQHNRFPVNQPHFKEVLEEYQKQMMILARRMMKTFALGLGAEETYFDSTVTAPYTSILLNYYPPQAPDGDDPESLVAHSDFETFTILSQDMLGGLEVLNRNGIYIPAKPMHGTFVVNVGDFLQRISNDIFVSTVHRVRNLTSFERYSIPFFFSFNMDVEIPVLPCCTSEGNPPKYGPRNLNEYTAQRRKNQRKKHDDAIKNGTLEAIL</sequence>
<dbReference type="OrthoDB" id="288590at2759"/>
<comment type="caution">
    <text evidence="7">The sequence shown here is derived from an EMBL/GenBank/DDBJ whole genome shotgun (WGS) entry which is preliminary data.</text>
</comment>
<dbReference type="PANTHER" id="PTHR10209:SF881">
    <property type="entry name" value="FI07970P-RELATED"/>
    <property type="match status" value="1"/>
</dbReference>
<accession>A0A3D8RFT0</accession>
<dbReference type="GO" id="GO:0016491">
    <property type="term" value="F:oxidoreductase activity"/>
    <property type="evidence" value="ECO:0007669"/>
    <property type="project" value="UniProtKB-KW"/>
</dbReference>